<reference evidence="2 3" key="1">
    <citation type="submission" date="2020-07" db="EMBL/GenBank/DDBJ databases">
        <title>Taxonomic revisions and descriptions of new bacterial species based on genomic comparisons in the high-G+C-content subgroup of the family Alcaligenaceae.</title>
        <authorList>
            <person name="Szabo A."/>
            <person name="Felfoldi T."/>
        </authorList>
    </citation>
    <scope>NUCLEOTIDE SEQUENCE [LARGE SCALE GENOMIC DNA]</scope>
    <source>
        <strain evidence="2 3">DSM 25264</strain>
    </source>
</reference>
<dbReference type="GO" id="GO:0003824">
    <property type="term" value="F:catalytic activity"/>
    <property type="evidence" value="ECO:0007669"/>
    <property type="project" value="InterPro"/>
</dbReference>
<evidence type="ECO:0000313" key="3">
    <source>
        <dbReference type="Proteomes" id="UP000580517"/>
    </source>
</evidence>
<protein>
    <recommendedName>
        <fullName evidence="1">Thiamine pyrophosphate enzyme TPP-binding domain-containing protein</fullName>
    </recommendedName>
</protein>
<dbReference type="GO" id="GO:0044281">
    <property type="term" value="P:small molecule metabolic process"/>
    <property type="evidence" value="ECO:0007669"/>
    <property type="project" value="UniProtKB-ARBA"/>
</dbReference>
<dbReference type="AlphaFoldDB" id="A0A853FB39"/>
<dbReference type="Gene3D" id="3.40.50.970">
    <property type="match status" value="1"/>
</dbReference>
<dbReference type="GO" id="GO:0030976">
    <property type="term" value="F:thiamine pyrophosphate binding"/>
    <property type="evidence" value="ECO:0007669"/>
    <property type="project" value="InterPro"/>
</dbReference>
<evidence type="ECO:0000313" key="2">
    <source>
        <dbReference type="EMBL" id="NYT36842.1"/>
    </source>
</evidence>
<dbReference type="InterPro" id="IPR011766">
    <property type="entry name" value="TPP_enzyme_TPP-bd"/>
</dbReference>
<sequence>MHVLHLQRFDPTPCVFNSAVSGYVKALQHSVYGAGDYQSSSELHEMKYADIANSMGCLGLGVEDPEKLGDAFEQGLSNKTGPTVLDIVVMRNPARMLLRRITVS</sequence>
<comment type="caution">
    <text evidence="2">The sequence shown here is derived from an EMBL/GenBank/DDBJ whole genome shotgun (WGS) entry which is preliminary data.</text>
</comment>
<name>A0A853FB39_9BURK</name>
<feature type="domain" description="Thiamine pyrophosphate enzyme TPP-binding" evidence="1">
    <location>
        <begin position="10"/>
        <end position="87"/>
    </location>
</feature>
<keyword evidence="3" id="KW-1185">Reference proteome</keyword>
<dbReference type="Pfam" id="PF02775">
    <property type="entry name" value="TPP_enzyme_C"/>
    <property type="match status" value="1"/>
</dbReference>
<dbReference type="Proteomes" id="UP000580517">
    <property type="component" value="Unassembled WGS sequence"/>
</dbReference>
<dbReference type="OrthoDB" id="2254214at2"/>
<accession>A0A853FB39</accession>
<gene>
    <name evidence="2" type="ORF">H0A68_08150</name>
</gene>
<dbReference type="RefSeq" id="WP_129968771.1">
    <property type="nucleotide sequence ID" value="NZ_JACCEW010000002.1"/>
</dbReference>
<dbReference type="SUPFAM" id="SSF52518">
    <property type="entry name" value="Thiamin diphosphate-binding fold (THDP-binding)"/>
    <property type="match status" value="1"/>
</dbReference>
<evidence type="ECO:0000259" key="1">
    <source>
        <dbReference type="Pfam" id="PF02775"/>
    </source>
</evidence>
<proteinExistence type="predicted"/>
<dbReference type="EMBL" id="JACCEW010000002">
    <property type="protein sequence ID" value="NYT36842.1"/>
    <property type="molecule type" value="Genomic_DNA"/>
</dbReference>
<dbReference type="InterPro" id="IPR029061">
    <property type="entry name" value="THDP-binding"/>
</dbReference>
<organism evidence="2 3">
    <name type="scientific">Allopusillimonas soli</name>
    <dbReference type="NCBI Taxonomy" id="659016"/>
    <lineage>
        <taxon>Bacteria</taxon>
        <taxon>Pseudomonadati</taxon>
        <taxon>Pseudomonadota</taxon>
        <taxon>Betaproteobacteria</taxon>
        <taxon>Burkholderiales</taxon>
        <taxon>Alcaligenaceae</taxon>
        <taxon>Allopusillimonas</taxon>
    </lineage>
</organism>